<proteinExistence type="inferred from homology"/>
<dbReference type="AlphaFoldDB" id="A0AAU6PBV0"/>
<accession>A0AAU6PBV0</accession>
<reference evidence="11" key="1">
    <citation type="submission" date="2023-11" db="EMBL/GenBank/DDBJ databases">
        <authorList>
            <person name="Zhao W."/>
        </authorList>
    </citation>
    <scope>NUCLEOTIDE SEQUENCE</scope>
</reference>
<protein>
    <recommendedName>
        <fullName evidence="3 8">Cytochrome c oxidase subunit 3</fullName>
    </recommendedName>
</protein>
<keyword evidence="4 8" id="KW-0812">Transmembrane</keyword>
<dbReference type="SUPFAM" id="SSF81452">
    <property type="entry name" value="Cytochrome c oxidase subunit III-like"/>
    <property type="match status" value="1"/>
</dbReference>
<gene>
    <name evidence="11" type="primary">COX3</name>
</gene>
<feature type="transmembrane region" description="Helical" evidence="9">
    <location>
        <begin position="140"/>
        <end position="164"/>
    </location>
</feature>
<dbReference type="CDD" id="cd01665">
    <property type="entry name" value="Cyt_c_Oxidase_III"/>
    <property type="match status" value="1"/>
</dbReference>
<feature type="transmembrane region" description="Helical" evidence="9">
    <location>
        <begin position="209"/>
        <end position="232"/>
    </location>
</feature>
<evidence type="ECO:0000256" key="3">
    <source>
        <dbReference type="ARBA" id="ARBA00015944"/>
    </source>
</evidence>
<organism evidence="11">
    <name type="scientific">Amblyseius hainanensis</name>
    <dbReference type="NCBI Taxonomy" id="3061184"/>
    <lineage>
        <taxon>Eukaryota</taxon>
        <taxon>Metazoa</taxon>
        <taxon>Ecdysozoa</taxon>
        <taxon>Arthropoda</taxon>
        <taxon>Chelicerata</taxon>
        <taxon>Arachnida</taxon>
        <taxon>Acari</taxon>
        <taxon>Parasitiformes</taxon>
        <taxon>Mesostigmata</taxon>
        <taxon>Gamasina</taxon>
        <taxon>Phytoseioidea</taxon>
        <taxon>Phytoseiidae</taxon>
        <taxon>Amblyseiinae</taxon>
        <taxon>Amblyseius</taxon>
    </lineage>
</organism>
<comment type="similarity">
    <text evidence="2 8">Belongs to the cytochrome c oxidase subunit 3 family.</text>
</comment>
<feature type="transmembrane region" description="Helical" evidence="9">
    <location>
        <begin position="21"/>
        <end position="41"/>
    </location>
</feature>
<geneLocation type="mitochondrion" evidence="11"/>
<feature type="transmembrane region" description="Helical" evidence="9">
    <location>
        <begin position="53"/>
        <end position="71"/>
    </location>
</feature>
<evidence type="ECO:0000259" key="10">
    <source>
        <dbReference type="PROSITE" id="PS50253"/>
    </source>
</evidence>
<evidence type="ECO:0000256" key="8">
    <source>
        <dbReference type="RuleBase" id="RU003375"/>
    </source>
</evidence>
<keyword evidence="8 11" id="KW-0496">Mitochondrion</keyword>
<dbReference type="PANTHER" id="PTHR11403">
    <property type="entry name" value="CYTOCHROME C OXIDASE SUBUNIT III"/>
    <property type="match status" value="1"/>
</dbReference>
<evidence type="ECO:0000256" key="7">
    <source>
        <dbReference type="ARBA" id="ARBA00023136"/>
    </source>
</evidence>
<dbReference type="GO" id="GO:0016020">
    <property type="term" value="C:membrane"/>
    <property type="evidence" value="ECO:0007669"/>
    <property type="project" value="UniProtKB-SubCell"/>
</dbReference>
<dbReference type="PROSITE" id="PS50253">
    <property type="entry name" value="COX3"/>
    <property type="match status" value="1"/>
</dbReference>
<evidence type="ECO:0000256" key="1">
    <source>
        <dbReference type="ARBA" id="ARBA00004141"/>
    </source>
</evidence>
<keyword evidence="6 9" id="KW-1133">Transmembrane helix</keyword>
<comment type="function">
    <text evidence="8">Component of the cytochrome c oxidase, the last enzyme in the mitochondrial electron transport chain which drives oxidative phosphorylation. The respiratory chain contains 3 multisubunit complexes succinate dehydrogenase (complex II, CII), ubiquinol-cytochrome c oxidoreductase (cytochrome b-c1 complex, complex III, CIII) and cytochrome c oxidase (complex IV, CIV), that cooperate to transfer electrons derived from NADH and succinate to molecular oxygen, creating an electrochemical gradient over the inner membrane that drives transmembrane transport and the ATP synthase. Cytochrome c oxidase is the component of the respiratory chain that catalyzes the reduction of oxygen to water. Electrons originating from reduced cytochrome c in the intermembrane space (IMS) are transferred via the dinuclear copper A center (CU(A)) of subunit 2 and heme A of subunit 1 to the active site in subunit 1, a binuclear center (BNC) formed by heme A3 and copper B (CU(B)). The BNC reduces molecular oxygen to 2 water molecules using 4 electrons from cytochrome c in the IMS and 4 protons from the mitochondrial matrix.</text>
</comment>
<feature type="domain" description="Heme-copper oxidase subunit III family profile" evidence="10">
    <location>
        <begin position="12"/>
        <end position="274"/>
    </location>
</feature>
<name>A0AAU6PBV0_9ACAR</name>
<dbReference type="PANTHER" id="PTHR11403:SF7">
    <property type="entry name" value="CYTOCHROME C OXIDASE SUBUNIT 3"/>
    <property type="match status" value="1"/>
</dbReference>
<dbReference type="GO" id="GO:0006123">
    <property type="term" value="P:mitochondrial electron transport, cytochrome c to oxygen"/>
    <property type="evidence" value="ECO:0007669"/>
    <property type="project" value="TreeGrafter"/>
</dbReference>
<keyword evidence="7 9" id="KW-0472">Membrane</keyword>
<evidence type="ECO:0000256" key="9">
    <source>
        <dbReference type="SAM" id="Phobius"/>
    </source>
</evidence>
<comment type="subcellular location">
    <subcellularLocation>
        <location evidence="1">Membrane</location>
        <topology evidence="1">Multi-pass membrane protein</topology>
    </subcellularLocation>
</comment>
<dbReference type="Gene3D" id="1.20.120.80">
    <property type="entry name" value="Cytochrome c oxidase, subunit III, four-helix bundle"/>
    <property type="match status" value="1"/>
</dbReference>
<dbReference type="InterPro" id="IPR024791">
    <property type="entry name" value="Cyt_c/ubiquinol_Oxase_su3"/>
</dbReference>
<evidence type="ECO:0000256" key="5">
    <source>
        <dbReference type="ARBA" id="ARBA00022967"/>
    </source>
</evidence>
<evidence type="ECO:0000256" key="2">
    <source>
        <dbReference type="ARBA" id="ARBA00010581"/>
    </source>
</evidence>
<dbReference type="InterPro" id="IPR013833">
    <property type="entry name" value="Cyt_c_oxidase_su3_a-hlx"/>
</dbReference>
<evidence type="ECO:0000256" key="6">
    <source>
        <dbReference type="ARBA" id="ARBA00022989"/>
    </source>
</evidence>
<dbReference type="InterPro" id="IPR035973">
    <property type="entry name" value="Cyt_c_oxidase_su3-like_sf"/>
</dbReference>
<feature type="transmembrane region" description="Helical" evidence="9">
    <location>
        <begin position="253"/>
        <end position="273"/>
    </location>
</feature>
<keyword evidence="5" id="KW-1278">Translocase</keyword>
<feature type="transmembrane region" description="Helical" evidence="9">
    <location>
        <begin position="92"/>
        <end position="120"/>
    </location>
</feature>
<dbReference type="InterPro" id="IPR000298">
    <property type="entry name" value="Cyt_c_oxidase-like_su3"/>
</dbReference>
<dbReference type="GO" id="GO:0005739">
    <property type="term" value="C:mitochondrion"/>
    <property type="evidence" value="ECO:0007669"/>
    <property type="project" value="TreeGrafter"/>
</dbReference>
<dbReference type="Gene3D" id="1.10.287.70">
    <property type="match status" value="1"/>
</dbReference>
<dbReference type="EMBL" id="OR876362">
    <property type="protein sequence ID" value="WXG26359.1"/>
    <property type="molecule type" value="Genomic_DNA"/>
</dbReference>
<dbReference type="Pfam" id="PF00510">
    <property type="entry name" value="COX3"/>
    <property type="match status" value="1"/>
</dbReference>
<feature type="transmembrane region" description="Helical" evidence="9">
    <location>
        <begin position="176"/>
        <end position="197"/>
    </location>
</feature>
<dbReference type="GO" id="GO:0004129">
    <property type="term" value="F:cytochrome-c oxidase activity"/>
    <property type="evidence" value="ECO:0007669"/>
    <property type="project" value="InterPro"/>
</dbReference>
<dbReference type="InterPro" id="IPR033945">
    <property type="entry name" value="Cyt_c_oxase_su3_dom"/>
</dbReference>
<evidence type="ECO:0000256" key="4">
    <source>
        <dbReference type="ARBA" id="ARBA00022692"/>
    </source>
</evidence>
<evidence type="ECO:0000313" key="11">
    <source>
        <dbReference type="EMBL" id="WXG26359.1"/>
    </source>
</evidence>
<sequence length="274" mass="32182">MFVQKGIKLMANKHSFHIVDSSPWPLVSSLNLMNIMVMTLFSIKSGGFKYNNLFMLILLVFLLILTCFYWWRDISREGAYQGHHTSDVYSGLKISMLLFISSEVMFFFSFFWAFFHFALSPELEVGNSWPPAGVILVNPYHIPLLNTVILLSSGVTVTLAHHSLLNFNYLRMKMSLFLTIMLGVIFTFFQVWEYVWMPFSLYDSTFGSIFFLATGFHGFHVFVGTLFLLVNYGRLILSLFSQSHHFSFEGAAWYWHFVDVVWIFLYIFVYWWFY</sequence>